<dbReference type="PROSITE" id="PS00731">
    <property type="entry name" value="AP_NUCLEASE_F2_3"/>
    <property type="match status" value="1"/>
</dbReference>
<feature type="binding site" evidence="7">
    <location>
        <position position="261"/>
    </location>
    <ligand>
        <name>Zn(2+)</name>
        <dbReference type="ChEBI" id="CHEBI:29105"/>
        <label>2</label>
    </ligand>
</feature>
<proteinExistence type="inferred from homology"/>
<gene>
    <name evidence="7 9" type="primary">nfo</name>
    <name evidence="9" type="ORF">J6I44_15000</name>
</gene>
<dbReference type="NCBIfam" id="NF002199">
    <property type="entry name" value="PRK01060.1-4"/>
    <property type="match status" value="1"/>
</dbReference>
<feature type="binding site" evidence="7">
    <location>
        <position position="216"/>
    </location>
    <ligand>
        <name>Zn(2+)</name>
        <dbReference type="ChEBI" id="CHEBI:29105"/>
        <label>2</label>
    </ligand>
</feature>
<dbReference type="PROSITE" id="PS00729">
    <property type="entry name" value="AP_NUCLEASE_F2_1"/>
    <property type="match status" value="1"/>
</dbReference>
<dbReference type="InterPro" id="IPR036237">
    <property type="entry name" value="Xyl_isomerase-like_sf"/>
</dbReference>
<evidence type="ECO:0000256" key="2">
    <source>
        <dbReference type="ARBA" id="ARBA00022723"/>
    </source>
</evidence>
<keyword evidence="3 7" id="KW-0227">DNA damage</keyword>
<feature type="binding site" evidence="7">
    <location>
        <position position="231"/>
    </location>
    <ligand>
        <name>Zn(2+)</name>
        <dbReference type="ChEBI" id="CHEBI:29105"/>
        <label>3</label>
    </ligand>
</feature>
<feature type="binding site" evidence="7">
    <location>
        <position position="109"/>
    </location>
    <ligand>
        <name>Zn(2+)</name>
        <dbReference type="ChEBI" id="CHEBI:29105"/>
        <label>1</label>
    </ligand>
</feature>
<dbReference type="InterPro" id="IPR018246">
    <property type="entry name" value="AP_endonuc_F2_Zn_BS"/>
</dbReference>
<dbReference type="PROSITE" id="PS00730">
    <property type="entry name" value="AP_NUCLEASE_F2_2"/>
    <property type="match status" value="1"/>
</dbReference>
<evidence type="ECO:0000256" key="1">
    <source>
        <dbReference type="ARBA" id="ARBA00005340"/>
    </source>
</evidence>
<keyword evidence="5 7" id="KW-0862">Zinc</keyword>
<dbReference type="SMART" id="SM00518">
    <property type="entry name" value="AP2Ec"/>
    <property type="match status" value="1"/>
</dbReference>
<comment type="caution">
    <text evidence="9">The sequence shown here is derived from an EMBL/GenBank/DDBJ whole genome shotgun (WGS) entry which is preliminary data.</text>
</comment>
<dbReference type="EMBL" id="JAGGJA010000010">
    <property type="protein sequence ID" value="MCW9708171.1"/>
    <property type="molecule type" value="Genomic_DNA"/>
</dbReference>
<dbReference type="NCBIfam" id="TIGR00587">
    <property type="entry name" value="nfo"/>
    <property type="match status" value="1"/>
</dbReference>
<dbReference type="PANTHER" id="PTHR21445:SF0">
    <property type="entry name" value="APURINIC-APYRIMIDINIC ENDONUCLEASE"/>
    <property type="match status" value="1"/>
</dbReference>
<dbReference type="RefSeq" id="WP_265766957.1">
    <property type="nucleotide sequence ID" value="NZ_JAGGJA010000010.1"/>
</dbReference>
<accession>A0ABT3PQR3</accession>
<dbReference type="Pfam" id="PF01261">
    <property type="entry name" value="AP_endonuc_2"/>
    <property type="match status" value="1"/>
</dbReference>
<feature type="binding site" evidence="7">
    <location>
        <position position="145"/>
    </location>
    <ligand>
        <name>Zn(2+)</name>
        <dbReference type="ChEBI" id="CHEBI:29105"/>
        <label>2</label>
    </ligand>
</feature>
<organism evidence="9 10">
    <name type="scientific">Fodinibius salsisoli</name>
    <dbReference type="NCBI Taxonomy" id="2820877"/>
    <lineage>
        <taxon>Bacteria</taxon>
        <taxon>Pseudomonadati</taxon>
        <taxon>Balneolota</taxon>
        <taxon>Balneolia</taxon>
        <taxon>Balneolales</taxon>
        <taxon>Balneolaceae</taxon>
        <taxon>Fodinibius</taxon>
    </lineage>
</organism>
<keyword evidence="7" id="KW-0540">Nuclease</keyword>
<feature type="binding site" evidence="7">
    <location>
        <position position="179"/>
    </location>
    <ligand>
        <name>Zn(2+)</name>
        <dbReference type="ChEBI" id="CHEBI:29105"/>
        <label>2</label>
    </ligand>
</feature>
<evidence type="ECO:0000259" key="8">
    <source>
        <dbReference type="Pfam" id="PF01261"/>
    </source>
</evidence>
<feature type="binding site" evidence="7">
    <location>
        <position position="145"/>
    </location>
    <ligand>
        <name>Zn(2+)</name>
        <dbReference type="ChEBI" id="CHEBI:29105"/>
        <label>1</label>
    </ligand>
</feature>
<dbReference type="InterPro" id="IPR013022">
    <property type="entry name" value="Xyl_isomerase-like_TIM-brl"/>
</dbReference>
<dbReference type="PANTHER" id="PTHR21445">
    <property type="entry name" value="ENDONUCLEASE IV ENDODEOXYRIBONUCLEASE IV"/>
    <property type="match status" value="1"/>
</dbReference>
<dbReference type="PROSITE" id="PS51432">
    <property type="entry name" value="AP_NUCLEASE_F2_4"/>
    <property type="match status" value="1"/>
</dbReference>
<dbReference type="EC" id="3.1.21.2" evidence="7"/>
<evidence type="ECO:0000313" key="10">
    <source>
        <dbReference type="Proteomes" id="UP001207918"/>
    </source>
</evidence>
<keyword evidence="2 7" id="KW-0479">Metal-binding</keyword>
<dbReference type="HAMAP" id="MF_00152">
    <property type="entry name" value="Nfo"/>
    <property type="match status" value="1"/>
</dbReference>
<evidence type="ECO:0000256" key="7">
    <source>
        <dbReference type="HAMAP-Rule" id="MF_00152"/>
    </source>
</evidence>
<dbReference type="SUPFAM" id="SSF51658">
    <property type="entry name" value="Xylose isomerase-like"/>
    <property type="match status" value="1"/>
</dbReference>
<evidence type="ECO:0000256" key="5">
    <source>
        <dbReference type="ARBA" id="ARBA00022833"/>
    </source>
</evidence>
<evidence type="ECO:0000313" key="9">
    <source>
        <dbReference type="EMBL" id="MCW9708171.1"/>
    </source>
</evidence>
<keyword evidence="6 7" id="KW-0234">DNA repair</keyword>
<comment type="function">
    <text evidence="7">Endonuclease IV plays a role in DNA repair. It cleaves phosphodiester bonds at apurinic or apyrimidinic (AP) sites, generating a 3'-hydroxyl group and a 5'-terminal sugar phosphate.</text>
</comment>
<comment type="cofactor">
    <cofactor evidence="7">
        <name>Zn(2+)</name>
        <dbReference type="ChEBI" id="CHEBI:29105"/>
    </cofactor>
    <text evidence="7">Binds 3 Zn(2+) ions.</text>
</comment>
<keyword evidence="7" id="KW-0255">Endonuclease</keyword>
<keyword evidence="4 7" id="KW-0378">Hydrolase</keyword>
<dbReference type="CDD" id="cd00019">
    <property type="entry name" value="AP2Ec"/>
    <property type="match status" value="1"/>
</dbReference>
<feature type="binding site" evidence="7">
    <location>
        <position position="229"/>
    </location>
    <ligand>
        <name>Zn(2+)</name>
        <dbReference type="ChEBI" id="CHEBI:29105"/>
        <label>3</label>
    </ligand>
</feature>
<dbReference type="Proteomes" id="UP001207918">
    <property type="component" value="Unassembled WGS sequence"/>
</dbReference>
<evidence type="ECO:0000256" key="3">
    <source>
        <dbReference type="ARBA" id="ARBA00022763"/>
    </source>
</evidence>
<sequence>MKFVGAHVSAAGGVENVPKRAHKIGAKAFALFTKNQRQWEGPPLTTENIDGFKKNCEKYGYSMDHVMPHDSYLINLGHPEQPKLEKSRNAFLDEMQRCEQLGITLLNFHPGHHLNKLDVDVCLQRNAESINWALDRTEGVTAVIENTAGQGTATGFKFEHLAAIIDGVEDKSRVGVCIDTCHAYAAGYDLSTKDGYEEMFNKFESAVGFKYLKGLHLNDSKKALGSRVDRHDNIGEGLIGPLGFELIMQDQRLDDIPMILETPNTERWPREIEMLYDMAEME</sequence>
<comment type="catalytic activity">
    <reaction evidence="7">
        <text>Endonucleolytic cleavage to 5'-phosphooligonucleotide end-products.</text>
        <dbReference type="EC" id="3.1.21.2"/>
    </reaction>
</comment>
<dbReference type="Gene3D" id="3.20.20.150">
    <property type="entry name" value="Divalent-metal-dependent TIM barrel enzymes"/>
    <property type="match status" value="1"/>
</dbReference>
<keyword evidence="10" id="KW-1185">Reference proteome</keyword>
<name>A0ABT3PQR3_9BACT</name>
<comment type="similarity">
    <text evidence="1 7">Belongs to the AP endonuclease 2 family.</text>
</comment>
<protein>
    <recommendedName>
        <fullName evidence="7">Probable endonuclease 4</fullName>
        <ecNumber evidence="7">3.1.21.2</ecNumber>
    </recommendedName>
    <alternativeName>
        <fullName evidence="7">Endodeoxyribonuclease IV</fullName>
    </alternativeName>
    <alternativeName>
        <fullName evidence="7">Endonuclease IV</fullName>
    </alternativeName>
</protein>
<dbReference type="InterPro" id="IPR001719">
    <property type="entry name" value="AP_endonuc_2"/>
</dbReference>
<feature type="domain" description="Xylose isomerase-like TIM barrel" evidence="8">
    <location>
        <begin position="19"/>
        <end position="277"/>
    </location>
</feature>
<feature type="binding site" evidence="7">
    <location>
        <position position="182"/>
    </location>
    <ligand>
        <name>Zn(2+)</name>
        <dbReference type="ChEBI" id="CHEBI:29105"/>
        <label>3</label>
    </ligand>
</feature>
<evidence type="ECO:0000256" key="6">
    <source>
        <dbReference type="ARBA" id="ARBA00023204"/>
    </source>
</evidence>
<reference evidence="9 10" key="1">
    <citation type="submission" date="2021-03" db="EMBL/GenBank/DDBJ databases">
        <title>Aliifodinibius sp. nov., a new bacterium isolated from saline soil.</title>
        <authorList>
            <person name="Galisteo C."/>
            <person name="De La Haba R."/>
            <person name="Sanchez-Porro C."/>
            <person name="Ventosa A."/>
        </authorList>
    </citation>
    <scope>NUCLEOTIDE SEQUENCE [LARGE SCALE GENOMIC DNA]</scope>
    <source>
        <strain evidence="9 10">1BSP15-2V2</strain>
    </source>
</reference>
<evidence type="ECO:0000256" key="4">
    <source>
        <dbReference type="ARBA" id="ARBA00022801"/>
    </source>
</evidence>
<dbReference type="GO" id="GO:0008833">
    <property type="term" value="F:deoxyribonuclease IV (phage-T4-induced) activity"/>
    <property type="evidence" value="ECO:0007669"/>
    <property type="project" value="UniProtKB-EC"/>
</dbReference>
<feature type="binding site" evidence="7">
    <location>
        <position position="69"/>
    </location>
    <ligand>
        <name>Zn(2+)</name>
        <dbReference type="ChEBI" id="CHEBI:29105"/>
        <label>1</label>
    </ligand>
</feature>